<proteinExistence type="predicted"/>
<comment type="caution">
    <text evidence="1">The sequence shown here is derived from an EMBL/GenBank/DDBJ whole genome shotgun (WGS) entry which is preliminary data.</text>
</comment>
<evidence type="ECO:0000313" key="2">
    <source>
        <dbReference type="Proteomes" id="UP001497535"/>
    </source>
</evidence>
<accession>A0ACB0XLV3</accession>
<evidence type="ECO:0000313" key="1">
    <source>
        <dbReference type="EMBL" id="CAK5007914.1"/>
    </source>
</evidence>
<name>A0ACB0XLV3_MELEN</name>
<reference evidence="1" key="1">
    <citation type="submission" date="2023-11" db="EMBL/GenBank/DDBJ databases">
        <authorList>
            <person name="Poullet M."/>
        </authorList>
    </citation>
    <scope>NUCLEOTIDE SEQUENCE</scope>
    <source>
        <strain evidence="1">E1834</strain>
    </source>
</reference>
<sequence>MDGWTHARKESRKCAMDDVPKIKKRKKILERWKKEIEDETFRRGRECREATKDEENKINIFL</sequence>
<dbReference type="EMBL" id="CAVMJV010000001">
    <property type="protein sequence ID" value="CAK5007914.1"/>
    <property type="molecule type" value="Genomic_DNA"/>
</dbReference>
<keyword evidence="2" id="KW-1185">Reference proteome</keyword>
<gene>
    <name evidence="1" type="ORF">MENTE1834_LOCUS912</name>
</gene>
<dbReference type="Proteomes" id="UP001497535">
    <property type="component" value="Unassembled WGS sequence"/>
</dbReference>
<organism evidence="1 2">
    <name type="scientific">Meloidogyne enterolobii</name>
    <name type="common">Root-knot nematode worm</name>
    <name type="synonym">Meloidogyne mayaguensis</name>
    <dbReference type="NCBI Taxonomy" id="390850"/>
    <lineage>
        <taxon>Eukaryota</taxon>
        <taxon>Metazoa</taxon>
        <taxon>Ecdysozoa</taxon>
        <taxon>Nematoda</taxon>
        <taxon>Chromadorea</taxon>
        <taxon>Rhabditida</taxon>
        <taxon>Tylenchina</taxon>
        <taxon>Tylenchomorpha</taxon>
        <taxon>Tylenchoidea</taxon>
        <taxon>Meloidogynidae</taxon>
        <taxon>Meloidogyninae</taxon>
        <taxon>Meloidogyne</taxon>
    </lineage>
</organism>
<protein>
    <submittedName>
        <fullName evidence="1">Uncharacterized protein</fullName>
    </submittedName>
</protein>